<dbReference type="Proteomes" id="UP001370100">
    <property type="component" value="Unassembled WGS sequence"/>
</dbReference>
<evidence type="ECO:0000313" key="7">
    <source>
        <dbReference type="EMBL" id="MEJ2885135.1"/>
    </source>
</evidence>
<organism evidence="7 8">
    <name type="scientific">Actinomycetospora aeridis</name>
    <dbReference type="NCBI Taxonomy" id="3129231"/>
    <lineage>
        <taxon>Bacteria</taxon>
        <taxon>Bacillati</taxon>
        <taxon>Actinomycetota</taxon>
        <taxon>Actinomycetes</taxon>
        <taxon>Pseudonocardiales</taxon>
        <taxon>Pseudonocardiaceae</taxon>
        <taxon>Actinomycetospora</taxon>
    </lineage>
</organism>
<accession>A0ABU8MZG4</accession>
<evidence type="ECO:0000313" key="8">
    <source>
        <dbReference type="Proteomes" id="UP001370100"/>
    </source>
</evidence>
<comment type="subcellular location">
    <subcellularLocation>
        <location evidence="1">Membrane</location>
        <topology evidence="1">Single-pass membrane protein</topology>
    </subcellularLocation>
</comment>
<evidence type="ECO:0000256" key="2">
    <source>
        <dbReference type="ARBA" id="ARBA00022692"/>
    </source>
</evidence>
<keyword evidence="4 6" id="KW-0472">Membrane</keyword>
<feature type="region of interest" description="Disordered" evidence="5">
    <location>
        <begin position="1"/>
        <end position="33"/>
    </location>
</feature>
<dbReference type="InterPro" id="IPR007343">
    <property type="entry name" value="Uncharacterised_pept_Zn_put"/>
</dbReference>
<evidence type="ECO:0000256" key="6">
    <source>
        <dbReference type="SAM" id="Phobius"/>
    </source>
</evidence>
<evidence type="ECO:0000256" key="1">
    <source>
        <dbReference type="ARBA" id="ARBA00004167"/>
    </source>
</evidence>
<feature type="transmembrane region" description="Helical" evidence="6">
    <location>
        <begin position="28"/>
        <end position="51"/>
    </location>
</feature>
<evidence type="ECO:0000256" key="4">
    <source>
        <dbReference type="ARBA" id="ARBA00023136"/>
    </source>
</evidence>
<sequence>MRYEDDAQLDASEVTDQRGQGGGGGSPFGGVGGGGGGGTGGLLPLLISLLFRGRSGKVSWVLIVVVVVGFFALPYLTGGGGTSSQVAGGFGEPGGPAIAGTSELPSECRTGADANTNPDCAIVADINSIQAYWAGGGYAQVARATRGAQPTYQRVDTVFFSGAVNTRCGSADSSAGPFYCPADDLVYIDLSFYDQLRQQFGAQGGGLTNAYVLAHEYGHHVQDQLGTEAAVRTRQGATSDSVRLELQADCFAGVWMNHAATPSNGRPAFITEVTQADLDGAIDAAQRIGDDYIQGRLGGGTVDPDSFTHGSSAQRKKWLTTGYTTGDPTRCDTFRTNDLG</sequence>
<feature type="transmembrane region" description="Helical" evidence="6">
    <location>
        <begin position="58"/>
        <end position="76"/>
    </location>
</feature>
<dbReference type="EMBL" id="JBBEGL010000001">
    <property type="protein sequence ID" value="MEJ2885135.1"/>
    <property type="molecule type" value="Genomic_DNA"/>
</dbReference>
<reference evidence="7 8" key="1">
    <citation type="submission" date="2024-03" db="EMBL/GenBank/DDBJ databases">
        <title>Actinomycetospora sp. OC33-EN06, a novel actinomycete isolated from wild orchid (Aerides multiflora).</title>
        <authorList>
            <person name="Suriyachadkun C."/>
        </authorList>
    </citation>
    <scope>NUCLEOTIDE SEQUENCE [LARGE SCALE GENOMIC DNA]</scope>
    <source>
        <strain evidence="7 8">OC33-EN06</strain>
    </source>
</reference>
<keyword evidence="3 6" id="KW-1133">Transmembrane helix</keyword>
<dbReference type="PANTHER" id="PTHR30168">
    <property type="entry name" value="PUTATIVE MEMBRANE PROTEIN YPFJ"/>
    <property type="match status" value="1"/>
</dbReference>
<evidence type="ECO:0000256" key="3">
    <source>
        <dbReference type="ARBA" id="ARBA00022989"/>
    </source>
</evidence>
<dbReference type="RefSeq" id="WP_337711629.1">
    <property type="nucleotide sequence ID" value="NZ_JBBEGL010000001.1"/>
</dbReference>
<proteinExistence type="predicted"/>
<feature type="compositionally biased region" description="Gly residues" evidence="5">
    <location>
        <begin position="19"/>
        <end position="33"/>
    </location>
</feature>
<comment type="caution">
    <text evidence="7">The sequence shown here is derived from an EMBL/GenBank/DDBJ whole genome shotgun (WGS) entry which is preliminary data.</text>
</comment>
<evidence type="ECO:0000256" key="5">
    <source>
        <dbReference type="SAM" id="MobiDB-lite"/>
    </source>
</evidence>
<protein>
    <submittedName>
        <fullName evidence="7">Neutral zinc metallopeptidase</fullName>
    </submittedName>
</protein>
<keyword evidence="2 6" id="KW-0812">Transmembrane</keyword>
<dbReference type="Pfam" id="PF04228">
    <property type="entry name" value="Zn_peptidase"/>
    <property type="match status" value="1"/>
</dbReference>
<dbReference type="PANTHER" id="PTHR30168:SF0">
    <property type="entry name" value="INNER MEMBRANE PROTEIN"/>
    <property type="match status" value="1"/>
</dbReference>
<keyword evidence="8" id="KW-1185">Reference proteome</keyword>
<name>A0ABU8MZG4_9PSEU</name>
<gene>
    <name evidence="7" type="ORF">WCD41_01635</name>
</gene>